<evidence type="ECO:0000313" key="1">
    <source>
        <dbReference type="EMBL" id="GIY66517.1"/>
    </source>
</evidence>
<dbReference type="Proteomes" id="UP001054945">
    <property type="component" value="Unassembled WGS sequence"/>
</dbReference>
<organism evidence="1 2">
    <name type="scientific">Caerostris extrusa</name>
    <name type="common">Bark spider</name>
    <name type="synonym">Caerostris bankana</name>
    <dbReference type="NCBI Taxonomy" id="172846"/>
    <lineage>
        <taxon>Eukaryota</taxon>
        <taxon>Metazoa</taxon>
        <taxon>Ecdysozoa</taxon>
        <taxon>Arthropoda</taxon>
        <taxon>Chelicerata</taxon>
        <taxon>Arachnida</taxon>
        <taxon>Araneae</taxon>
        <taxon>Araneomorphae</taxon>
        <taxon>Entelegynae</taxon>
        <taxon>Araneoidea</taxon>
        <taxon>Araneidae</taxon>
        <taxon>Caerostris</taxon>
    </lineage>
</organism>
<protein>
    <submittedName>
        <fullName evidence="1">Uncharacterized protein</fullName>
    </submittedName>
</protein>
<evidence type="ECO:0000313" key="2">
    <source>
        <dbReference type="Proteomes" id="UP001054945"/>
    </source>
</evidence>
<reference evidence="1 2" key="1">
    <citation type="submission" date="2021-06" db="EMBL/GenBank/DDBJ databases">
        <title>Caerostris extrusa draft genome.</title>
        <authorList>
            <person name="Kono N."/>
            <person name="Arakawa K."/>
        </authorList>
    </citation>
    <scope>NUCLEOTIDE SEQUENCE [LARGE SCALE GENOMIC DNA]</scope>
</reference>
<proteinExistence type="predicted"/>
<accession>A0AAV4V8C3</accession>
<dbReference type="EMBL" id="BPLR01014125">
    <property type="protein sequence ID" value="GIY66517.1"/>
    <property type="molecule type" value="Genomic_DNA"/>
</dbReference>
<sequence>MINITFERSYPTALATSPLLPMLLLSLATQRNNPKQATQFKQEYDYIIDVDVDTVDAYHRWTDGIIRMSGTFPKATLLIQILSSYRSC</sequence>
<keyword evidence="2" id="KW-1185">Reference proteome</keyword>
<comment type="caution">
    <text evidence="1">The sequence shown here is derived from an EMBL/GenBank/DDBJ whole genome shotgun (WGS) entry which is preliminary data.</text>
</comment>
<gene>
    <name evidence="1" type="ORF">CEXT_53791</name>
</gene>
<dbReference type="AlphaFoldDB" id="A0AAV4V8C3"/>
<name>A0AAV4V8C3_CAEEX</name>